<dbReference type="PANTHER" id="PTHR43762:SF1">
    <property type="entry name" value="D-ARABINONO-1,4-LACTONE OXIDASE"/>
    <property type="match status" value="1"/>
</dbReference>
<accession>A0A2J6QWK9</accession>
<dbReference type="EMBL" id="KZ613966">
    <property type="protein sequence ID" value="PMD30629.1"/>
    <property type="molecule type" value="Genomic_DNA"/>
</dbReference>
<dbReference type="STRING" id="1149755.A0A2J6QWK9"/>
<dbReference type="GO" id="GO:0071949">
    <property type="term" value="F:FAD binding"/>
    <property type="evidence" value="ECO:0007669"/>
    <property type="project" value="InterPro"/>
</dbReference>
<dbReference type="GO" id="GO:0003885">
    <property type="term" value="F:D-arabinono-1,4-lactone oxidase activity"/>
    <property type="evidence" value="ECO:0007669"/>
    <property type="project" value="UniProtKB-EC"/>
</dbReference>
<comment type="pathway">
    <text evidence="1">Cofactor biosynthesis; D-erythroascorbate biosynthesis; dehydro-D-arabinono-1,4-lactone from D-arabinose: step 2/2.</text>
</comment>
<dbReference type="OrthoDB" id="371463at2759"/>
<proteinExistence type="predicted"/>
<dbReference type="InterPro" id="IPR016167">
    <property type="entry name" value="FAD-bd_PCMH_sub1"/>
</dbReference>
<evidence type="ECO:0000256" key="2">
    <source>
        <dbReference type="ARBA" id="ARBA00013136"/>
    </source>
</evidence>
<evidence type="ECO:0000259" key="5">
    <source>
        <dbReference type="PROSITE" id="PS51387"/>
    </source>
</evidence>
<dbReference type="Pfam" id="PF04030">
    <property type="entry name" value="ALO"/>
    <property type="match status" value="1"/>
</dbReference>
<dbReference type="GO" id="GO:0016020">
    <property type="term" value="C:membrane"/>
    <property type="evidence" value="ECO:0007669"/>
    <property type="project" value="InterPro"/>
</dbReference>
<dbReference type="Gene3D" id="3.30.43.10">
    <property type="entry name" value="Uridine Diphospho-n-acetylenolpyruvylglucosamine Reductase, domain 2"/>
    <property type="match status" value="1"/>
</dbReference>
<keyword evidence="3" id="KW-0560">Oxidoreductase</keyword>
<dbReference type="Pfam" id="PF01565">
    <property type="entry name" value="FAD_binding_4"/>
    <property type="match status" value="1"/>
</dbReference>
<dbReference type="PANTHER" id="PTHR43762">
    <property type="entry name" value="L-GULONOLACTONE OXIDASE"/>
    <property type="match status" value="1"/>
</dbReference>
<evidence type="ECO:0000313" key="6">
    <source>
        <dbReference type="EMBL" id="PMD30629.1"/>
    </source>
</evidence>
<dbReference type="UniPathway" id="UPA00771">
    <property type="reaction ID" value="UER00766"/>
</dbReference>
<evidence type="ECO:0000256" key="4">
    <source>
        <dbReference type="ARBA" id="ARBA00033418"/>
    </source>
</evidence>
<dbReference type="InterPro" id="IPR007173">
    <property type="entry name" value="ALO_C"/>
</dbReference>
<dbReference type="SUPFAM" id="SSF56176">
    <property type="entry name" value="FAD-binding/transporter-associated domain-like"/>
    <property type="match status" value="1"/>
</dbReference>
<dbReference type="PROSITE" id="PS51387">
    <property type="entry name" value="FAD_PCMH"/>
    <property type="match status" value="1"/>
</dbReference>
<evidence type="ECO:0000313" key="7">
    <source>
        <dbReference type="Proteomes" id="UP000235786"/>
    </source>
</evidence>
<dbReference type="InterPro" id="IPR010031">
    <property type="entry name" value="FAD_lactone_oxidase-like"/>
</dbReference>
<dbReference type="PIRSF" id="PIRSF000136">
    <property type="entry name" value="LGO_GLO"/>
    <property type="match status" value="1"/>
</dbReference>
<evidence type="ECO:0000256" key="3">
    <source>
        <dbReference type="ARBA" id="ARBA00023002"/>
    </source>
</evidence>
<dbReference type="Proteomes" id="UP000235786">
    <property type="component" value="Unassembled WGS sequence"/>
</dbReference>
<dbReference type="InterPro" id="IPR016166">
    <property type="entry name" value="FAD-bd_PCMH"/>
</dbReference>
<dbReference type="InterPro" id="IPR016169">
    <property type="entry name" value="FAD-bd_PCMH_sub2"/>
</dbReference>
<dbReference type="AlphaFoldDB" id="A0A2J6QWK9"/>
<organism evidence="6 7">
    <name type="scientific">Hyaloscypha variabilis (strain UAMH 11265 / GT02V1 / F)</name>
    <name type="common">Meliniomyces variabilis</name>
    <dbReference type="NCBI Taxonomy" id="1149755"/>
    <lineage>
        <taxon>Eukaryota</taxon>
        <taxon>Fungi</taxon>
        <taxon>Dikarya</taxon>
        <taxon>Ascomycota</taxon>
        <taxon>Pezizomycotina</taxon>
        <taxon>Leotiomycetes</taxon>
        <taxon>Helotiales</taxon>
        <taxon>Hyaloscyphaceae</taxon>
        <taxon>Hyaloscypha</taxon>
        <taxon>Hyaloscypha variabilis</taxon>
    </lineage>
</organism>
<reference evidence="6 7" key="1">
    <citation type="submission" date="2016-04" db="EMBL/GenBank/DDBJ databases">
        <title>A degradative enzymes factory behind the ericoid mycorrhizal symbiosis.</title>
        <authorList>
            <consortium name="DOE Joint Genome Institute"/>
            <person name="Martino E."/>
            <person name="Morin E."/>
            <person name="Grelet G."/>
            <person name="Kuo A."/>
            <person name="Kohler A."/>
            <person name="Daghino S."/>
            <person name="Barry K."/>
            <person name="Choi C."/>
            <person name="Cichocki N."/>
            <person name="Clum A."/>
            <person name="Copeland A."/>
            <person name="Hainaut M."/>
            <person name="Haridas S."/>
            <person name="Labutti K."/>
            <person name="Lindquist E."/>
            <person name="Lipzen A."/>
            <person name="Khouja H.-R."/>
            <person name="Murat C."/>
            <person name="Ohm R."/>
            <person name="Olson A."/>
            <person name="Spatafora J."/>
            <person name="Veneault-Fourrey C."/>
            <person name="Henrissat B."/>
            <person name="Grigoriev I."/>
            <person name="Martin F."/>
            <person name="Perotto S."/>
        </authorList>
    </citation>
    <scope>NUCLEOTIDE SEQUENCE [LARGE SCALE GENOMIC DNA]</scope>
    <source>
        <strain evidence="6 7">F</strain>
    </source>
</reference>
<dbReference type="InterPro" id="IPR036318">
    <property type="entry name" value="FAD-bd_PCMH-like_sf"/>
</dbReference>
<feature type="domain" description="FAD-binding PCMH-type" evidence="5">
    <location>
        <begin position="13"/>
        <end position="184"/>
    </location>
</feature>
<keyword evidence="7" id="KW-1185">Reference proteome</keyword>
<evidence type="ECO:0000256" key="1">
    <source>
        <dbReference type="ARBA" id="ARBA00005083"/>
    </source>
</evidence>
<protein>
    <recommendedName>
        <fullName evidence="2">D-arabinono-1,4-lactone oxidase</fullName>
        <ecNumber evidence="2">1.1.3.37</ecNumber>
    </recommendedName>
    <alternativeName>
        <fullName evidence="4">L-galactono-gamma-lactone oxidase</fullName>
    </alternativeName>
</protein>
<dbReference type="EC" id="1.1.3.37" evidence="2"/>
<gene>
    <name evidence="6" type="ORF">L207DRAFT_502570</name>
</gene>
<name>A0A2J6QWK9_HYAVF</name>
<sequence length="465" mass="52471">MPTLRNWNGDIRFDVSDSQLKTPTQISDVQDIVKQAFENNQQVTVVGAMHSTTECMVGRGVVISMKNMDQILSVDKENLTVTVQGGATLHQVCLHLRELGFQLPVILEFGNFQIGAMSGTHANDTSITRNAQFSSFVAGVKLVTPAGDIMEVSERLNTQYLSAVRSHFGMLGVVCEVTIRIFKTQPLHVNFQTVEVDWFLDHFSEGLKALKEANDQVFGMIFPNTGKLVWQCRKFGKLGGENSKQTPLAALLGPIESKGIDLFGSLFIPLMKSTTAIHLPPDAAELVNDALIDLPLKIIEHSSYIIDPCQRGIIYGKEDPGFEFYDWMIPENNWVDMVRSFLELTGRFRREHQFILTLPTVIYFLRQDQAALLSRSYTSNMIAVDPMYPNPSNPTWKLFRLAFNEIAMKHGGVPHINKTRDGAISHFAKAHDQESLKQYLEIRKKFDPKNLFINDFFKTMFSGYL</sequence>
<dbReference type="Gene3D" id="3.30.465.10">
    <property type="match status" value="1"/>
</dbReference>
<dbReference type="InterPro" id="IPR006094">
    <property type="entry name" value="Oxid_FAD_bind_N"/>
</dbReference>